<name>A0ABT1IHK1_9PSEU</name>
<evidence type="ECO:0000313" key="3">
    <source>
        <dbReference type="Proteomes" id="UP001205185"/>
    </source>
</evidence>
<gene>
    <name evidence="2" type="ORF">LV75_004636</name>
</gene>
<keyword evidence="3" id="KW-1185">Reference proteome</keyword>
<evidence type="ECO:0000256" key="1">
    <source>
        <dbReference type="SAM" id="MobiDB-lite"/>
    </source>
</evidence>
<sequence length="202" mass="22045">MWHLRPFGALKSEALLLRMDALRARSQHLLELIVEQGAITPALPEPPVSPNGVADPGSTARMNQDVLDQIEGIFQGREKYRTSVERRLPDGGGSPGDSVVWPVVPPKRPRRRGSLRAVAVAIYQKSSGKEDVVFQARVASGCDWVSLVLYSPAPDGVSSWEIRVARDWATYGFGVGHFPHGVGVAFTKDSDCEATVELRFLG</sequence>
<organism evidence="2 3">
    <name type="scientific">Actinokineospora diospyrosa</name>
    <dbReference type="NCBI Taxonomy" id="103728"/>
    <lineage>
        <taxon>Bacteria</taxon>
        <taxon>Bacillati</taxon>
        <taxon>Actinomycetota</taxon>
        <taxon>Actinomycetes</taxon>
        <taxon>Pseudonocardiales</taxon>
        <taxon>Pseudonocardiaceae</taxon>
        <taxon>Actinokineospora</taxon>
    </lineage>
</organism>
<dbReference type="EMBL" id="JAMTCO010000011">
    <property type="protein sequence ID" value="MCP2272117.1"/>
    <property type="molecule type" value="Genomic_DNA"/>
</dbReference>
<proteinExistence type="predicted"/>
<comment type="caution">
    <text evidence="2">The sequence shown here is derived from an EMBL/GenBank/DDBJ whole genome shotgun (WGS) entry which is preliminary data.</text>
</comment>
<feature type="region of interest" description="Disordered" evidence="1">
    <location>
        <begin position="86"/>
        <end position="105"/>
    </location>
</feature>
<protein>
    <submittedName>
        <fullName evidence="2">Uncharacterized protein</fullName>
    </submittedName>
</protein>
<accession>A0ABT1IHK1</accession>
<reference evidence="2 3" key="1">
    <citation type="submission" date="2022-06" db="EMBL/GenBank/DDBJ databases">
        <title>Genomic Encyclopedia of Archaeal and Bacterial Type Strains, Phase II (KMG-II): from individual species to whole genera.</title>
        <authorList>
            <person name="Goeker M."/>
        </authorList>
    </citation>
    <scope>NUCLEOTIDE SEQUENCE [LARGE SCALE GENOMIC DNA]</scope>
    <source>
        <strain evidence="2 3">DSM 44255</strain>
    </source>
</reference>
<evidence type="ECO:0000313" key="2">
    <source>
        <dbReference type="EMBL" id="MCP2272117.1"/>
    </source>
</evidence>
<dbReference type="Proteomes" id="UP001205185">
    <property type="component" value="Unassembled WGS sequence"/>
</dbReference>